<reference evidence="1 2" key="1">
    <citation type="journal article" date="2014" name="Genome Announc.">
        <title>Draft Genome Sequences of Marine Flavobacterium Algibacter lectus Strains SS8 and NR4.</title>
        <authorList>
            <person name="Takatani N."/>
            <person name="Nakanishi M."/>
            <person name="Meirelles P."/>
            <person name="Mino S."/>
            <person name="Suda W."/>
            <person name="Oshima K."/>
            <person name="Hattori M."/>
            <person name="Ohkuma M."/>
            <person name="Hosokawa M."/>
            <person name="Miyashita K."/>
            <person name="Thompson F.L."/>
            <person name="Niwa A."/>
            <person name="Sawabe T."/>
            <person name="Sawabe T."/>
        </authorList>
    </citation>
    <scope>NUCLEOTIDE SEQUENCE [LARGE SCALE GENOMIC DNA]</scope>
    <source>
        <strain evidence="2">JCM19274</strain>
    </source>
</reference>
<dbReference type="GO" id="GO:0030638">
    <property type="term" value="P:polyketide metabolic process"/>
    <property type="evidence" value="ECO:0007669"/>
    <property type="project" value="InterPro"/>
</dbReference>
<dbReference type="InterPro" id="IPR032710">
    <property type="entry name" value="NTF2-like_dom_sf"/>
</dbReference>
<accession>A0A090X0F4</accession>
<protein>
    <recommendedName>
        <fullName evidence="3">SnoaL-like domain-containing protein</fullName>
    </recommendedName>
</protein>
<name>A0A090X0F4_9FLAO</name>
<dbReference type="SUPFAM" id="SSF54427">
    <property type="entry name" value="NTF2-like"/>
    <property type="match status" value="1"/>
</dbReference>
<organism evidence="1 2">
    <name type="scientific">Algibacter lectus</name>
    <dbReference type="NCBI Taxonomy" id="221126"/>
    <lineage>
        <taxon>Bacteria</taxon>
        <taxon>Pseudomonadati</taxon>
        <taxon>Bacteroidota</taxon>
        <taxon>Flavobacteriia</taxon>
        <taxon>Flavobacteriales</taxon>
        <taxon>Flavobacteriaceae</taxon>
        <taxon>Algibacter</taxon>
    </lineage>
</organism>
<comment type="caution">
    <text evidence="1">The sequence shown here is derived from an EMBL/GenBank/DDBJ whole genome shotgun (WGS) entry which is preliminary data.</text>
</comment>
<dbReference type="Proteomes" id="UP000029643">
    <property type="component" value="Unassembled WGS sequence"/>
</dbReference>
<proteinExistence type="predicted"/>
<dbReference type="Gene3D" id="3.10.450.50">
    <property type="match status" value="1"/>
</dbReference>
<evidence type="ECO:0000313" key="2">
    <source>
        <dbReference type="Proteomes" id="UP000029643"/>
    </source>
</evidence>
<dbReference type="AlphaFoldDB" id="A0A090X0F4"/>
<dbReference type="InterPro" id="IPR009959">
    <property type="entry name" value="Cyclase_SnoaL-like"/>
</dbReference>
<evidence type="ECO:0008006" key="3">
    <source>
        <dbReference type="Google" id="ProtNLM"/>
    </source>
</evidence>
<sequence length="134" mass="15177">MENLKNNEANRVLAQKVIEAISNDNWEYVNEVFAEDAIVWVAGSMPISGTHTKDFVIVAGKRTREGFPEGLSLKTKAMTVERSRVAIEAESLGNHISGKTYNNHFHILMEIKDGRVCTWKEYMDTMHANEVFFG</sequence>
<gene>
    <name evidence="1" type="ORF">JCM19274_3223</name>
</gene>
<dbReference type="EMBL" id="BBNU01000046">
    <property type="protein sequence ID" value="GAL82731.1"/>
    <property type="molecule type" value="Genomic_DNA"/>
</dbReference>
<dbReference type="Pfam" id="PF07366">
    <property type="entry name" value="SnoaL"/>
    <property type="match status" value="1"/>
</dbReference>
<evidence type="ECO:0000313" key="1">
    <source>
        <dbReference type="EMBL" id="GAL82731.1"/>
    </source>
</evidence>